<name>A0ABR2H8U5_9EUKA</name>
<dbReference type="PANTHER" id="PTHR21277:SF5">
    <property type="entry name" value="TRANSCRIPTIONAL ADAPTER 1"/>
    <property type="match status" value="1"/>
</dbReference>
<evidence type="ECO:0000256" key="3">
    <source>
        <dbReference type="ARBA" id="ARBA00023163"/>
    </source>
</evidence>
<comment type="caution">
    <text evidence="6">The sequence shown here is derived from an EMBL/GenBank/DDBJ whole genome shotgun (WGS) entry which is preliminary data.</text>
</comment>
<dbReference type="InterPro" id="IPR024738">
    <property type="entry name" value="Hfi1/Tada1"/>
</dbReference>
<reference evidence="6 7" key="1">
    <citation type="submission" date="2024-04" db="EMBL/GenBank/DDBJ databases">
        <title>Tritrichomonas musculus Genome.</title>
        <authorList>
            <person name="Alves-Ferreira E."/>
            <person name="Grigg M."/>
            <person name="Lorenzi H."/>
            <person name="Galac M."/>
        </authorList>
    </citation>
    <scope>NUCLEOTIDE SEQUENCE [LARGE SCALE GENOMIC DNA]</scope>
    <source>
        <strain evidence="6 7">EAF2021</strain>
    </source>
</reference>
<organism evidence="6 7">
    <name type="scientific">Tritrichomonas musculus</name>
    <dbReference type="NCBI Taxonomy" id="1915356"/>
    <lineage>
        <taxon>Eukaryota</taxon>
        <taxon>Metamonada</taxon>
        <taxon>Parabasalia</taxon>
        <taxon>Tritrichomonadida</taxon>
        <taxon>Tritrichomonadidae</taxon>
        <taxon>Tritrichomonas</taxon>
    </lineage>
</organism>
<protein>
    <submittedName>
        <fullName evidence="6">Uncharacterized protein</fullName>
    </submittedName>
</protein>
<evidence type="ECO:0000256" key="1">
    <source>
        <dbReference type="ARBA" id="ARBA00004123"/>
    </source>
</evidence>
<keyword evidence="4" id="KW-0539">Nucleus</keyword>
<evidence type="ECO:0000256" key="5">
    <source>
        <dbReference type="SAM" id="MobiDB-lite"/>
    </source>
</evidence>
<sequence>MESKLSTYNNQLYRRKDSQEIKRRLMLLVDENAYMITFNSFLQGKLSKPVFDQVMKKILSKPGALELHNLLLKSILFNANFSTVAPRPKKNTSAGQGFNFPPNCIRRQRESDDDSMEYMAEEELYRYLGSSSSTGSPIASPMSSSIASPIMSPIASPMSSSIASPIMSPMPSSMASPIMSPMPSSMASPTPFSIASPIVSQITPPIPASIATPIITTNVSSILSSILSSIETPIITTNVSSIQSSIETPIITTNVSSIPSSIETPIITTNVSIPSSIETPIITTNVSSIPSSIETPIITTNVSIPSSIETPIITTNVSIPSPIETPIITTNVSIPSPIETPIITTNVSIPSSITTPIVSPKMIPMLPTIQTSISPLSLSSQPPESYIGHIKPYETEKIVEYFEKPVDPSIYKKVLRKDKSEDNRPFYHYSDFSYSAIISRIKDKLLEKGITGIDKDAGSKLYDVIFSFVTMIIYNLLRIKRFIYISDNEVYDVMPSQNQLENENLPDYIDFPFTLDLLENVPMFSAYVKPNISTKYRELLNRLYQAC</sequence>
<feature type="region of interest" description="Disordered" evidence="5">
    <location>
        <begin position="86"/>
        <end position="105"/>
    </location>
</feature>
<proteinExistence type="predicted"/>
<keyword evidence="3" id="KW-0804">Transcription</keyword>
<accession>A0ABR2H8U5</accession>
<dbReference type="Pfam" id="PF12767">
    <property type="entry name" value="SAGA-Tad1"/>
    <property type="match status" value="1"/>
</dbReference>
<evidence type="ECO:0000313" key="6">
    <source>
        <dbReference type="EMBL" id="KAK8842268.1"/>
    </source>
</evidence>
<gene>
    <name evidence="6" type="ORF">M9Y10_026502</name>
</gene>
<dbReference type="Proteomes" id="UP001470230">
    <property type="component" value="Unassembled WGS sequence"/>
</dbReference>
<evidence type="ECO:0000256" key="4">
    <source>
        <dbReference type="ARBA" id="ARBA00023242"/>
    </source>
</evidence>
<dbReference type="PANTHER" id="PTHR21277">
    <property type="entry name" value="TRANSCRIPTIONAL ADAPTER 1"/>
    <property type="match status" value="1"/>
</dbReference>
<comment type="subcellular location">
    <subcellularLocation>
        <location evidence="1">Nucleus</location>
    </subcellularLocation>
</comment>
<dbReference type="EMBL" id="JAPFFF010000039">
    <property type="protein sequence ID" value="KAK8842268.1"/>
    <property type="molecule type" value="Genomic_DNA"/>
</dbReference>
<keyword evidence="2" id="KW-0805">Transcription regulation</keyword>
<evidence type="ECO:0000313" key="7">
    <source>
        <dbReference type="Proteomes" id="UP001470230"/>
    </source>
</evidence>
<evidence type="ECO:0000256" key="2">
    <source>
        <dbReference type="ARBA" id="ARBA00023015"/>
    </source>
</evidence>
<keyword evidence="7" id="KW-1185">Reference proteome</keyword>